<comment type="caution">
    <text evidence="3">The sequence shown here is derived from an EMBL/GenBank/DDBJ whole genome shotgun (WGS) entry which is preliminary data.</text>
</comment>
<proteinExistence type="predicted"/>
<dbReference type="Pfam" id="PF01535">
    <property type="entry name" value="PPR"/>
    <property type="match status" value="1"/>
</dbReference>
<evidence type="ECO:0000313" key="3">
    <source>
        <dbReference type="EMBL" id="CAB9510584.1"/>
    </source>
</evidence>
<feature type="compositionally biased region" description="Low complexity" evidence="2">
    <location>
        <begin position="88"/>
        <end position="101"/>
    </location>
</feature>
<dbReference type="InterPro" id="IPR011990">
    <property type="entry name" value="TPR-like_helical_dom_sf"/>
</dbReference>
<protein>
    <submittedName>
        <fullName evidence="3">Pentatricopeptide repeat-containing protein</fullName>
    </submittedName>
</protein>
<organism evidence="3 4">
    <name type="scientific">Seminavis robusta</name>
    <dbReference type="NCBI Taxonomy" id="568900"/>
    <lineage>
        <taxon>Eukaryota</taxon>
        <taxon>Sar</taxon>
        <taxon>Stramenopiles</taxon>
        <taxon>Ochrophyta</taxon>
        <taxon>Bacillariophyta</taxon>
        <taxon>Bacillariophyceae</taxon>
        <taxon>Bacillariophycidae</taxon>
        <taxon>Naviculales</taxon>
        <taxon>Naviculaceae</taxon>
        <taxon>Seminavis</taxon>
    </lineage>
</organism>
<dbReference type="InterPro" id="IPR002885">
    <property type="entry name" value="PPR_rpt"/>
</dbReference>
<dbReference type="InterPro" id="IPR051222">
    <property type="entry name" value="PPR/CCM1_RNA-binding"/>
</dbReference>
<dbReference type="EMBL" id="CAICTM010000442">
    <property type="protein sequence ID" value="CAB9510584.1"/>
    <property type="molecule type" value="Genomic_DNA"/>
</dbReference>
<feature type="region of interest" description="Disordered" evidence="2">
    <location>
        <begin position="81"/>
        <end position="101"/>
    </location>
</feature>
<dbReference type="Gene3D" id="1.25.40.10">
    <property type="entry name" value="Tetratricopeptide repeat domain"/>
    <property type="match status" value="3"/>
</dbReference>
<dbReference type="PANTHER" id="PTHR47942:SF63">
    <property type="entry name" value="PENTATRICOPEPTIDE REPEAT-CONTAINING PROTEIN"/>
    <property type="match status" value="1"/>
</dbReference>
<keyword evidence="1" id="KW-0677">Repeat</keyword>
<reference evidence="3" key="1">
    <citation type="submission" date="2020-06" db="EMBL/GenBank/DDBJ databases">
        <authorList>
            <consortium name="Plant Systems Biology data submission"/>
        </authorList>
    </citation>
    <scope>NUCLEOTIDE SEQUENCE</scope>
    <source>
        <strain evidence="3">D6</strain>
    </source>
</reference>
<dbReference type="PANTHER" id="PTHR47942">
    <property type="entry name" value="TETRATRICOPEPTIDE REPEAT (TPR)-LIKE SUPERFAMILY PROTEIN-RELATED"/>
    <property type="match status" value="1"/>
</dbReference>
<accession>A0A9N8E0M1</accession>
<sequence length="868" mass="98519">MIRSILRQNFKGQRLQVHVTQSCRRRRLTVRGPLHLERGETTNSSYSQSAAFFSSSYYDYGEQSAAEDVGLINKPTDETLLEEEDDSNNNGDDGTGTSQTGEMSVDKFLDMEDELNDFVQSQSWRTSRDNIDHSLRLLSKMVREYEANPQLWEEHDLKHWAGGRYPRCAKLLDEILTNWMNWWPENRHRAQDIGPKTMYDLVNNLSSGSPPLQLTDKTYSILVSAASKGASDPRTVPMFAEKMLDHVLEESTKNPLLRPSNIFFNAVLAAWSRSGLPEAAERVESLFNSMCSLYEDGILDHPPDDASYVARMQAASIGRDREVPHRVTAILDEMKEFPFERVEPNTAAYRMAIHAWIHSKEPQSTQKAYTLFVEIVRKYMSTRDEQVLIDTDLFSIMISTLAKAKESEKAEEIFELLKELRDSTGDHRFDPSTKVLLGMIIAHRYSRQAGSSEKAHAILLHLEASRGFIPKRSYYVDVLKALIECKTESSLDRAEQLLARMVHHQSKNKATNMLFDKQLHDQVVLAWSRNTKVRDAPVRAERLLQTMHDVSKQLKNDKIGPDEQTYSHVMAAWRRSQDSSAPDRAEKLFLQMLQRYDRGDVRMKPNLMHYTTLIATVARSSQPDVPARAQTLFDDAISRYEATGDKTWQPDSYLYNAMMVVYRNVGNAVAAEKLFLELYESYVDSRDTNLMPSSRCFNTLLEAWINSNSPESHDKAKFLFDSMVEFSEEDLLNVPPDGHTFKLMIDMVASSGQDDAAEQADKYLELLKAAPILENQLGHGKIFASYLSVIGAWCTGKTDNDKAMARAEVLVAELIGLAQSGKIPHPTRTEYARFASIVSESKLPEKYSRAVSALQGGGKDLRQEDGEL</sequence>
<evidence type="ECO:0000256" key="2">
    <source>
        <dbReference type="SAM" id="MobiDB-lite"/>
    </source>
</evidence>
<dbReference type="NCBIfam" id="TIGR00756">
    <property type="entry name" value="PPR"/>
    <property type="match status" value="1"/>
</dbReference>
<keyword evidence="4" id="KW-1185">Reference proteome</keyword>
<name>A0A9N8E0M1_9STRA</name>
<dbReference type="OrthoDB" id="42039at2759"/>
<dbReference type="Proteomes" id="UP001153069">
    <property type="component" value="Unassembled WGS sequence"/>
</dbReference>
<gene>
    <name evidence="3" type="ORF">SEMRO_443_G144030.1</name>
</gene>
<evidence type="ECO:0000256" key="1">
    <source>
        <dbReference type="ARBA" id="ARBA00022737"/>
    </source>
</evidence>
<evidence type="ECO:0000313" key="4">
    <source>
        <dbReference type="Proteomes" id="UP001153069"/>
    </source>
</evidence>
<dbReference type="AlphaFoldDB" id="A0A9N8E0M1"/>